<name>A0ACC0J5M0_9ERIC</name>
<organism evidence="1 2">
    <name type="scientific">Camellia lanceoleosa</name>
    <dbReference type="NCBI Taxonomy" id="1840588"/>
    <lineage>
        <taxon>Eukaryota</taxon>
        <taxon>Viridiplantae</taxon>
        <taxon>Streptophyta</taxon>
        <taxon>Embryophyta</taxon>
        <taxon>Tracheophyta</taxon>
        <taxon>Spermatophyta</taxon>
        <taxon>Magnoliopsida</taxon>
        <taxon>eudicotyledons</taxon>
        <taxon>Gunneridae</taxon>
        <taxon>Pentapetalae</taxon>
        <taxon>asterids</taxon>
        <taxon>Ericales</taxon>
        <taxon>Theaceae</taxon>
        <taxon>Camellia</taxon>
    </lineage>
</organism>
<evidence type="ECO:0000313" key="2">
    <source>
        <dbReference type="Proteomes" id="UP001060215"/>
    </source>
</evidence>
<accession>A0ACC0J5M0</accession>
<dbReference type="EMBL" id="CM045758">
    <property type="protein sequence ID" value="KAI8032743.1"/>
    <property type="molecule type" value="Genomic_DNA"/>
</dbReference>
<keyword evidence="2" id="KW-1185">Reference proteome</keyword>
<evidence type="ECO:0000313" key="1">
    <source>
        <dbReference type="EMBL" id="KAI8032743.1"/>
    </source>
</evidence>
<protein>
    <submittedName>
        <fullName evidence="1">GATA transcription factor 12</fullName>
    </submittedName>
</protein>
<dbReference type="Proteomes" id="UP001060215">
    <property type="component" value="Chromosome 1"/>
</dbReference>
<sequence>MIVVGEDSYNSRDLFFDHNFDIKSSSYYEGQLCIPQDSLEDLEFFDNFSDDSNISLSEFLLIPEQATLGVEDCPLPFSSMEAKPEQTEEQQVELNMMEPEAKVGRKRTRSKRRRVVDSWGQKIPNNWSLSEKQSPSGGEKKRRRRRCRHCQSEKTPQWRMGPEGPNTLCNACGVRYKAGKLVPEYRPAKSPSFDALKHSNFHRKILKRRGIL</sequence>
<gene>
    <name evidence="1" type="ORF">LOK49_LG01G02610</name>
</gene>
<comment type="caution">
    <text evidence="1">The sequence shown here is derived from an EMBL/GenBank/DDBJ whole genome shotgun (WGS) entry which is preliminary data.</text>
</comment>
<proteinExistence type="predicted"/>
<reference evidence="1 2" key="1">
    <citation type="journal article" date="2022" name="Plant J.">
        <title>Chromosome-level genome of Camellia lanceoleosa provides a valuable resource for understanding genome evolution and self-incompatibility.</title>
        <authorList>
            <person name="Gong W."/>
            <person name="Xiao S."/>
            <person name="Wang L."/>
            <person name="Liao Z."/>
            <person name="Chang Y."/>
            <person name="Mo W."/>
            <person name="Hu G."/>
            <person name="Li W."/>
            <person name="Zhao G."/>
            <person name="Zhu H."/>
            <person name="Hu X."/>
            <person name="Ji K."/>
            <person name="Xiang X."/>
            <person name="Song Q."/>
            <person name="Yuan D."/>
            <person name="Jin S."/>
            <person name="Zhang L."/>
        </authorList>
    </citation>
    <scope>NUCLEOTIDE SEQUENCE [LARGE SCALE GENOMIC DNA]</scope>
    <source>
        <strain evidence="1">SQ_2022a</strain>
    </source>
</reference>